<dbReference type="RefSeq" id="WP_216877415.1">
    <property type="nucleotide sequence ID" value="NZ_JAERQM010000005.1"/>
</dbReference>
<protein>
    <submittedName>
        <fullName evidence="1">Creatininase family protein</fullName>
    </submittedName>
</protein>
<dbReference type="EMBL" id="JAERQM010000005">
    <property type="protein sequence ID" value="MBU8545399.1"/>
    <property type="molecule type" value="Genomic_DNA"/>
</dbReference>
<organism evidence="1 2">
    <name type="scientific">Falsiroseomonas oleicola</name>
    <dbReference type="NCBI Taxonomy" id="2801474"/>
    <lineage>
        <taxon>Bacteria</taxon>
        <taxon>Pseudomonadati</taxon>
        <taxon>Pseudomonadota</taxon>
        <taxon>Alphaproteobacteria</taxon>
        <taxon>Acetobacterales</taxon>
        <taxon>Roseomonadaceae</taxon>
        <taxon>Falsiroseomonas</taxon>
    </lineage>
</organism>
<gene>
    <name evidence="1" type="ORF">JJQ90_16875</name>
</gene>
<accession>A0ABS6HAG9</accession>
<comment type="caution">
    <text evidence="1">The sequence shown here is derived from an EMBL/GenBank/DDBJ whole genome shotgun (WGS) entry which is preliminary data.</text>
</comment>
<sequence>MRTDRVPYADVAAYLENKDTVLIPVGAVECYGPHLAMGTELRMCEQYAVEVAERAGFASVPIVPFNYSHMFLDYPGTCSAEMATIEAYLTQVCDGLASQGFRHFLFINIHAGSLGPLESVCRFLRANHGATGAVLDIFSVMRDVGGVTYAAKQAPTGHGGEMVTSVALHISPELVFMDRAVAPGPLKDFAEGMKTVSSGKVSIGKSSIMLFTDISDYSPSGIQGDPTGATAEKGAQIWENAVAFGVDAATRLATVELEA</sequence>
<keyword evidence="2" id="KW-1185">Reference proteome</keyword>
<dbReference type="Proteomes" id="UP000689967">
    <property type="component" value="Unassembled WGS sequence"/>
</dbReference>
<proteinExistence type="predicted"/>
<reference evidence="1 2" key="1">
    <citation type="submission" date="2021-01" db="EMBL/GenBank/DDBJ databases">
        <title>Roseomonas sp. nov, a bacterium isolated from an oil production mixture in Yumen Oilfield.</title>
        <authorList>
            <person name="Wu D."/>
        </authorList>
    </citation>
    <scope>NUCLEOTIDE SEQUENCE [LARGE SCALE GENOMIC DNA]</scope>
    <source>
        <strain evidence="1 2">ROY-5-3</strain>
    </source>
</reference>
<dbReference type="PANTHER" id="PTHR35005:SF1">
    <property type="entry name" value="2-AMINO-5-FORMYLAMINO-6-RIBOSYLAMINOPYRIMIDIN-4(3H)-ONE 5'-MONOPHOSPHATE DEFORMYLASE"/>
    <property type="match status" value="1"/>
</dbReference>
<evidence type="ECO:0000313" key="1">
    <source>
        <dbReference type="EMBL" id="MBU8545399.1"/>
    </source>
</evidence>
<name>A0ABS6HAG9_9PROT</name>
<evidence type="ECO:0000313" key="2">
    <source>
        <dbReference type="Proteomes" id="UP000689967"/>
    </source>
</evidence>
<dbReference type="Pfam" id="PF02633">
    <property type="entry name" value="Creatininase"/>
    <property type="match status" value="1"/>
</dbReference>
<dbReference type="InterPro" id="IPR003785">
    <property type="entry name" value="Creatininase/forma_Hydrolase"/>
</dbReference>
<dbReference type="PANTHER" id="PTHR35005">
    <property type="entry name" value="3-DEHYDRO-SCYLLO-INOSOSE HYDROLASE"/>
    <property type="match status" value="1"/>
</dbReference>